<proteinExistence type="predicted"/>
<accession>A0ACC1HC36</accession>
<reference evidence="1" key="1">
    <citation type="submission" date="2022-06" db="EMBL/GenBank/DDBJ databases">
        <title>Phylogenomic reconstructions and comparative analyses of Kickxellomycotina fungi.</title>
        <authorList>
            <person name="Reynolds N.K."/>
            <person name="Stajich J.E."/>
            <person name="Barry K."/>
            <person name="Grigoriev I.V."/>
            <person name="Crous P."/>
            <person name="Smith M.E."/>
        </authorList>
    </citation>
    <scope>NUCLEOTIDE SEQUENCE</scope>
    <source>
        <strain evidence="1">RSA 2271</strain>
    </source>
</reference>
<sequence>MHLDLIAGEFDVDKVLAKCKKLHLWGAYARVWLRTLDDAVVALEDILDYISSSQGVQEEKYIEEARQVAFAFIEKIMTGHLYPESQLISPRERAERLSSSLIQFLFVPTTQTDSQDRRPEWKLYRPLMQLVQCDVSALICSMEYVIDDPFTQYISIIIQPQLLSPRDAERSIRRASAVKTVPQATIDALITIVRSHLPDTHSIEAISKADRLLGPLSREQLGMITAFVARVYTSRYPLVYIPDETIRTMMRLLLGIDSEATRRVREQATESLIAVNPPQDPTEYIESSRRVGFQRVLDSIYTHVGDYAMVLQTYLDDHHDHDEQGTARRSSVFGRLSELLDKNRVGLSPQQKQELVTAILDKAADLIQIDPLAMAKLVEANSAISHESVVESLIKRGPQQQHQTEEGEGSHMAYRYLNALLDHSPRYEGVSGDGGESRSIASKSDSSTWATTASRHGLQQKQQRQELGQIRTPRVSQDLHHTYIRLMCMYSAEDVLPYLEEHVNDQPAAFRLTHVQDLCQKYSVVGALVWIRKQFGDFDGALKILLDEMNSCGEELLGMLRQLRRSSAGADQLAVEARMQVSELSATVRDSLEVCQFATERIGKGVMLSHIDENAAGDDSLERPRKVQEQLEDLWHNLLLNILHLAHLIKYQGAAVEGSEWTQPQLSAGTGTSLPLHEYIEKQFHVSIQSVLDALVQATSPSNNTVSLPSILERLMQSELARLDKREVEEAEATGGNGEIRRGLSMLRSTSKGGTQSARESLLRFSEMQALLGTALGTYKAEGRLM</sequence>
<feature type="non-terminal residue" evidence="1">
    <location>
        <position position="786"/>
    </location>
</feature>
<organism evidence="1 2">
    <name type="scientific">Spiromyces aspiralis</name>
    <dbReference type="NCBI Taxonomy" id="68401"/>
    <lineage>
        <taxon>Eukaryota</taxon>
        <taxon>Fungi</taxon>
        <taxon>Fungi incertae sedis</taxon>
        <taxon>Zoopagomycota</taxon>
        <taxon>Kickxellomycotina</taxon>
        <taxon>Kickxellomycetes</taxon>
        <taxon>Kickxellales</taxon>
        <taxon>Kickxellaceae</taxon>
        <taxon>Spiromyces</taxon>
    </lineage>
</organism>
<name>A0ACC1HC36_9FUNG</name>
<protein>
    <submittedName>
        <fullName evidence="1">Uncharacterized protein</fullName>
    </submittedName>
</protein>
<dbReference type="EMBL" id="JAMZIH010006240">
    <property type="protein sequence ID" value="KAJ1674128.1"/>
    <property type="molecule type" value="Genomic_DNA"/>
</dbReference>
<gene>
    <name evidence="1" type="ORF">EV182_003908</name>
</gene>
<evidence type="ECO:0000313" key="1">
    <source>
        <dbReference type="EMBL" id="KAJ1674128.1"/>
    </source>
</evidence>
<keyword evidence="2" id="KW-1185">Reference proteome</keyword>
<evidence type="ECO:0000313" key="2">
    <source>
        <dbReference type="Proteomes" id="UP001145114"/>
    </source>
</evidence>
<comment type="caution">
    <text evidence="1">The sequence shown here is derived from an EMBL/GenBank/DDBJ whole genome shotgun (WGS) entry which is preliminary data.</text>
</comment>
<dbReference type="Proteomes" id="UP001145114">
    <property type="component" value="Unassembled WGS sequence"/>
</dbReference>